<feature type="transmembrane region" description="Helical" evidence="1">
    <location>
        <begin position="352"/>
        <end position="371"/>
    </location>
</feature>
<feature type="transmembrane region" description="Helical" evidence="1">
    <location>
        <begin position="377"/>
        <end position="396"/>
    </location>
</feature>
<feature type="transmembrane region" description="Helical" evidence="1">
    <location>
        <begin position="153"/>
        <end position="173"/>
    </location>
</feature>
<dbReference type="EMBL" id="JABEMB010000036">
    <property type="protein sequence ID" value="NNH05210.1"/>
    <property type="molecule type" value="Genomic_DNA"/>
</dbReference>
<dbReference type="PANTHER" id="PTHR36840">
    <property type="entry name" value="BLL5714 PROTEIN"/>
    <property type="match status" value="1"/>
</dbReference>
<gene>
    <name evidence="2" type="ORF">HLA99_15290</name>
</gene>
<keyword evidence="1" id="KW-1133">Transmembrane helix</keyword>
<evidence type="ECO:0000256" key="1">
    <source>
        <dbReference type="SAM" id="Phobius"/>
    </source>
</evidence>
<accession>A0A7Y2M2C1</accession>
<feature type="transmembrane region" description="Helical" evidence="1">
    <location>
        <begin position="122"/>
        <end position="141"/>
    </location>
</feature>
<comment type="caution">
    <text evidence="2">The sequence shown here is derived from an EMBL/GenBank/DDBJ whole genome shotgun (WGS) entry which is preliminary data.</text>
</comment>
<feature type="transmembrane region" description="Helical" evidence="1">
    <location>
        <begin position="248"/>
        <end position="269"/>
    </location>
</feature>
<sequence length="411" mass="44596">MSLSHHMGRMSGRDPEESHRAATPLELLFDLTFVVAFSSAGSETAHFLELGEIGPALLAFWFSIFAVSWAWINYSWLASAYDNDDVFFRIATLVEMVGVLILTLGIPPFFHSIQEGRHVDNSIMVAGYVVMRIAAIALWLRAAANDPVRRRTCLAYAANIGIAQAGWVVLIFLDLSLPMTFLLTALLSLFELAGPVSAELRYGRTPWNPHHIAERYGLLVIITLGEVILGTTLSISAVVHEEGWSAEAVLVASGGTLLAFAMWWMYFVLPVGELLERYPLRAFPWGYGHVFLFGSIAGVGAGLHVAANVIRDEAHVGALFAVLCVAVPLFAFELMAFTLFSLLVKEIDVFHVWTLAAAVAVLALGVVAVLLGATLGVSLVVLACSPVVIVVAYETVGHRHEAATLERALAR</sequence>
<feature type="transmembrane region" description="Helical" evidence="1">
    <location>
        <begin position="53"/>
        <end position="74"/>
    </location>
</feature>
<feature type="transmembrane region" description="Helical" evidence="1">
    <location>
        <begin position="216"/>
        <end position="236"/>
    </location>
</feature>
<reference evidence="2 3" key="1">
    <citation type="submission" date="2020-05" db="EMBL/GenBank/DDBJ databases">
        <title>MicrobeNet Type strains.</title>
        <authorList>
            <person name="Nicholson A.C."/>
        </authorList>
    </citation>
    <scope>NUCLEOTIDE SEQUENCE [LARGE SCALE GENOMIC DNA]</scope>
    <source>
        <strain evidence="2 3">JCM 14282</strain>
    </source>
</reference>
<evidence type="ECO:0000313" key="3">
    <source>
        <dbReference type="Proteomes" id="UP000543598"/>
    </source>
</evidence>
<feature type="transmembrane region" description="Helical" evidence="1">
    <location>
        <begin position="316"/>
        <end position="340"/>
    </location>
</feature>
<proteinExistence type="predicted"/>
<keyword evidence="1" id="KW-0812">Transmembrane</keyword>
<evidence type="ECO:0000313" key="2">
    <source>
        <dbReference type="EMBL" id="NNH05210.1"/>
    </source>
</evidence>
<dbReference type="Pfam" id="PF06772">
    <property type="entry name" value="LtrA"/>
    <property type="match status" value="1"/>
</dbReference>
<name>A0A7Y2M2C1_9MICO</name>
<feature type="transmembrane region" description="Helical" evidence="1">
    <location>
        <begin position="290"/>
        <end position="310"/>
    </location>
</feature>
<dbReference type="PANTHER" id="PTHR36840:SF1">
    <property type="entry name" value="BLL5714 PROTEIN"/>
    <property type="match status" value="1"/>
</dbReference>
<feature type="transmembrane region" description="Helical" evidence="1">
    <location>
        <begin position="179"/>
        <end position="196"/>
    </location>
</feature>
<organism evidence="2 3">
    <name type="scientific">Microbacterium ulmi</name>
    <dbReference type="NCBI Taxonomy" id="179095"/>
    <lineage>
        <taxon>Bacteria</taxon>
        <taxon>Bacillati</taxon>
        <taxon>Actinomycetota</taxon>
        <taxon>Actinomycetes</taxon>
        <taxon>Micrococcales</taxon>
        <taxon>Microbacteriaceae</taxon>
        <taxon>Microbacterium</taxon>
    </lineage>
</organism>
<keyword evidence="1" id="KW-0472">Membrane</keyword>
<keyword evidence="3" id="KW-1185">Reference proteome</keyword>
<dbReference type="RefSeq" id="WP_167039213.1">
    <property type="nucleotide sequence ID" value="NZ_BAAANA010000001.1"/>
</dbReference>
<protein>
    <submittedName>
        <fullName evidence="2">Low temperature requirement protein A</fullName>
    </submittedName>
</protein>
<feature type="transmembrane region" description="Helical" evidence="1">
    <location>
        <begin position="86"/>
        <end position="110"/>
    </location>
</feature>
<dbReference type="AlphaFoldDB" id="A0A7Y2M2C1"/>
<dbReference type="InterPro" id="IPR010640">
    <property type="entry name" value="Low_temperature_requirement_A"/>
</dbReference>
<dbReference type="Proteomes" id="UP000543598">
    <property type="component" value="Unassembled WGS sequence"/>
</dbReference>